<dbReference type="Pfam" id="PF12854">
    <property type="entry name" value="PPR_1"/>
    <property type="match status" value="1"/>
</dbReference>
<dbReference type="Gene3D" id="1.25.40.10">
    <property type="entry name" value="Tetratricopeptide repeat domain"/>
    <property type="match status" value="5"/>
</dbReference>
<comment type="caution">
    <text evidence="5">The sequence shown here is derived from an EMBL/GenBank/DDBJ whole genome shotgun (WGS) entry which is preliminary data.</text>
</comment>
<feature type="repeat" description="PPR" evidence="3">
    <location>
        <begin position="641"/>
        <end position="675"/>
    </location>
</feature>
<accession>A0AAN7E4Z8</accession>
<dbReference type="Proteomes" id="UP001324115">
    <property type="component" value="Unassembled WGS sequence"/>
</dbReference>
<evidence type="ECO:0000256" key="4">
    <source>
        <dbReference type="SAM" id="MobiDB-lite"/>
    </source>
</evidence>
<evidence type="ECO:0000256" key="1">
    <source>
        <dbReference type="ARBA" id="ARBA00007626"/>
    </source>
</evidence>
<organism evidence="5 6">
    <name type="scientific">Quercus rubra</name>
    <name type="common">Northern red oak</name>
    <name type="synonym">Quercus borealis</name>
    <dbReference type="NCBI Taxonomy" id="3512"/>
    <lineage>
        <taxon>Eukaryota</taxon>
        <taxon>Viridiplantae</taxon>
        <taxon>Streptophyta</taxon>
        <taxon>Embryophyta</taxon>
        <taxon>Tracheophyta</taxon>
        <taxon>Spermatophyta</taxon>
        <taxon>Magnoliopsida</taxon>
        <taxon>eudicotyledons</taxon>
        <taxon>Gunneridae</taxon>
        <taxon>Pentapetalae</taxon>
        <taxon>rosids</taxon>
        <taxon>fabids</taxon>
        <taxon>Fagales</taxon>
        <taxon>Fagaceae</taxon>
        <taxon>Quercus</taxon>
    </lineage>
</organism>
<dbReference type="Pfam" id="PF13812">
    <property type="entry name" value="PPR_3"/>
    <property type="match status" value="2"/>
</dbReference>
<dbReference type="Pfam" id="PF13041">
    <property type="entry name" value="PPR_2"/>
    <property type="match status" value="3"/>
</dbReference>
<feature type="repeat" description="PPR" evidence="3">
    <location>
        <begin position="340"/>
        <end position="374"/>
    </location>
</feature>
<dbReference type="Pfam" id="PF01535">
    <property type="entry name" value="PPR"/>
    <property type="match status" value="2"/>
</dbReference>
<evidence type="ECO:0000256" key="2">
    <source>
        <dbReference type="ARBA" id="ARBA00022737"/>
    </source>
</evidence>
<feature type="repeat" description="PPR" evidence="3">
    <location>
        <begin position="473"/>
        <end position="507"/>
    </location>
</feature>
<evidence type="ECO:0000256" key="3">
    <source>
        <dbReference type="PROSITE-ProRule" id="PRU00708"/>
    </source>
</evidence>
<feature type="repeat" description="PPR" evidence="3">
    <location>
        <begin position="438"/>
        <end position="472"/>
    </location>
</feature>
<dbReference type="InterPro" id="IPR002885">
    <property type="entry name" value="PPR_rpt"/>
</dbReference>
<feature type="repeat" description="PPR" evidence="3">
    <location>
        <begin position="606"/>
        <end position="640"/>
    </location>
</feature>
<comment type="similarity">
    <text evidence="1">Belongs to the PPR family. P subfamily.</text>
</comment>
<dbReference type="PANTHER" id="PTHR47447:SF17">
    <property type="entry name" value="OS12G0638900 PROTEIN"/>
    <property type="match status" value="1"/>
</dbReference>
<keyword evidence="6" id="KW-1185">Reference proteome</keyword>
<dbReference type="NCBIfam" id="TIGR00756">
    <property type="entry name" value="PPR"/>
    <property type="match status" value="9"/>
</dbReference>
<evidence type="ECO:0008006" key="7">
    <source>
        <dbReference type="Google" id="ProtNLM"/>
    </source>
</evidence>
<feature type="repeat" description="PPR" evidence="3">
    <location>
        <begin position="178"/>
        <end position="212"/>
    </location>
</feature>
<keyword evidence="2" id="KW-0677">Repeat</keyword>
<feature type="region of interest" description="Disordered" evidence="4">
    <location>
        <begin position="1"/>
        <end position="37"/>
    </location>
</feature>
<reference evidence="5 6" key="1">
    <citation type="journal article" date="2023" name="G3 (Bethesda)">
        <title>A haplotype-resolved chromosome-scale genome for Quercus rubra L. provides insights into the genetics of adaptive traits for red oak species.</title>
        <authorList>
            <person name="Kapoor B."/>
            <person name="Jenkins J."/>
            <person name="Schmutz J."/>
            <person name="Zhebentyayeva T."/>
            <person name="Kuelheim C."/>
            <person name="Coggeshall M."/>
            <person name="Heim C."/>
            <person name="Lasky J.R."/>
            <person name="Leites L."/>
            <person name="Islam-Faridi N."/>
            <person name="Romero-Severson J."/>
            <person name="DeLeo V.L."/>
            <person name="Lucas S.M."/>
            <person name="Lazic D."/>
            <person name="Gailing O."/>
            <person name="Carlson J."/>
            <person name="Staton M."/>
        </authorList>
    </citation>
    <scope>NUCLEOTIDE SEQUENCE [LARGE SCALE GENOMIC DNA]</scope>
    <source>
        <strain evidence="5">Pseudo-F2</strain>
    </source>
</reference>
<feature type="repeat" description="PPR" evidence="3">
    <location>
        <begin position="375"/>
        <end position="409"/>
    </location>
</feature>
<proteinExistence type="inferred from homology"/>
<dbReference type="PROSITE" id="PS51375">
    <property type="entry name" value="PPR"/>
    <property type="match status" value="9"/>
</dbReference>
<dbReference type="InterPro" id="IPR011990">
    <property type="entry name" value="TPR-like_helical_dom_sf"/>
</dbReference>
<name>A0AAN7E4Z8_QUERU</name>
<evidence type="ECO:0000313" key="6">
    <source>
        <dbReference type="Proteomes" id="UP001324115"/>
    </source>
</evidence>
<sequence>MAENVALPLLLPNPPHSRPIFPNNHHTQHHPPLPSPPLPISPIIQDLLLLQNPKTSSHSETNTRSPEPATASASLVTPTVASPVPLPPLPQSHPQERVFSSVESLSFDVSGIIKGLRFNKKHDLALSVFEWVRNHKDCKLILNGSIVAVVIGILGKQGRVSAAKSLLHNLQKYGLDIDVYVYTSLISACSSNERYKEAVLLFKKMEEEGCKTTLITYNVILNVYGKMSTPWNKIMDVIDGMKNTGIATNLYTYNTLISCCCHGSLGFTPDKVTYIAFLDVYGKSRQPKEAMEVLRERELNGFAPSIVTYNSLISAYARDGLLDEAMDLKNQMVERGIKPDVITYTTLLSGFEKSGKDESAMKVFKEMESAGCKPNICTFNALIKMYGNCGMFEEMMKVFEEIGHCSCTPDIVTLNTLLAVFGQNGMDSELQKAVFVPERDTFNTLISAYSRCGSFDQTMAVYKRMLEAGVAPDLSTYNAVLAVLARGRLWEQSEKVLAEMKDAQCKPNELTYSSLLHAYANGKETGRMCALAEEIYSGAMEPPSWFSPDITALNTMVSIYGRRQMVTKTNKILTFMNESGFTLSLTTYNSLIRNFEGTLEKGIKPDIISYDTVIYAYCRNGRMREASRIFLEMKDSGIVPDVVTYNTFVASYVADSMFPDAIDVVRFMINHRCKPNQNTYDSIVDSYCKHNRHNEASMFVNNLHKLDPHVSKAEEFRLSERIRNKWS</sequence>
<dbReference type="EMBL" id="JAXUIC010000011">
    <property type="protein sequence ID" value="KAK4563326.1"/>
    <property type="molecule type" value="Genomic_DNA"/>
</dbReference>
<gene>
    <name evidence="5" type="ORF">RGQ29_005726</name>
</gene>
<feature type="compositionally biased region" description="Polar residues" evidence="4">
    <location>
        <begin position="53"/>
        <end position="65"/>
    </location>
</feature>
<protein>
    <recommendedName>
        <fullName evidence="7">Pentatricopeptide repeat-containing protein</fullName>
    </recommendedName>
</protein>
<dbReference type="PANTHER" id="PTHR47447">
    <property type="entry name" value="OS03G0856100 PROTEIN"/>
    <property type="match status" value="1"/>
</dbReference>
<dbReference type="AlphaFoldDB" id="A0AAN7E4Z8"/>
<feature type="repeat" description="PPR" evidence="3">
    <location>
        <begin position="270"/>
        <end position="304"/>
    </location>
</feature>
<evidence type="ECO:0000313" key="5">
    <source>
        <dbReference type="EMBL" id="KAK4563326.1"/>
    </source>
</evidence>
<feature type="region of interest" description="Disordered" evidence="4">
    <location>
        <begin position="53"/>
        <end position="74"/>
    </location>
</feature>
<feature type="repeat" description="PPR" evidence="3">
    <location>
        <begin position="305"/>
        <end position="339"/>
    </location>
</feature>